<keyword evidence="11" id="KW-0472">Membrane</keyword>
<evidence type="ECO:0000259" key="16">
    <source>
        <dbReference type="PROSITE" id="PS50112"/>
    </source>
</evidence>
<evidence type="ECO:0000256" key="8">
    <source>
        <dbReference type="ARBA" id="ARBA00022777"/>
    </source>
</evidence>
<dbReference type="PROSITE" id="PS50110">
    <property type="entry name" value="RESPONSE_REGULATORY"/>
    <property type="match status" value="1"/>
</dbReference>
<evidence type="ECO:0000313" key="18">
    <source>
        <dbReference type="Proteomes" id="UP000428260"/>
    </source>
</evidence>
<evidence type="ECO:0000256" key="13">
    <source>
        <dbReference type="SAM" id="Coils"/>
    </source>
</evidence>
<keyword evidence="8" id="KW-0418">Kinase</keyword>
<feature type="domain" description="Histidine kinase" evidence="14">
    <location>
        <begin position="208"/>
        <end position="426"/>
    </location>
</feature>
<dbReference type="SUPFAM" id="SSF55785">
    <property type="entry name" value="PYP-like sensor domain (PAS domain)"/>
    <property type="match status" value="1"/>
</dbReference>
<dbReference type="RefSeq" id="WP_158869273.1">
    <property type="nucleotide sequence ID" value="NZ_CP046401.1"/>
</dbReference>
<dbReference type="EMBL" id="CP046401">
    <property type="protein sequence ID" value="QGY46133.1"/>
    <property type="molecule type" value="Genomic_DNA"/>
</dbReference>
<dbReference type="SMART" id="SM00388">
    <property type="entry name" value="HisKA"/>
    <property type="match status" value="1"/>
</dbReference>
<dbReference type="Proteomes" id="UP000428260">
    <property type="component" value="Chromosome"/>
</dbReference>
<dbReference type="CDD" id="cd16922">
    <property type="entry name" value="HATPase_EvgS-ArcB-TorS-like"/>
    <property type="match status" value="1"/>
</dbReference>
<dbReference type="SMART" id="SM00448">
    <property type="entry name" value="REC"/>
    <property type="match status" value="1"/>
</dbReference>
<dbReference type="InterPro" id="IPR000014">
    <property type="entry name" value="PAS"/>
</dbReference>
<dbReference type="InterPro" id="IPR003594">
    <property type="entry name" value="HATPase_dom"/>
</dbReference>
<feature type="modified residue" description="4-aspartylphosphate" evidence="12">
    <location>
        <position position="499"/>
    </location>
</feature>
<organism evidence="17 18">
    <name type="scientific">Maribellus comscasis</name>
    <dbReference type="NCBI Taxonomy" id="2681766"/>
    <lineage>
        <taxon>Bacteria</taxon>
        <taxon>Pseudomonadati</taxon>
        <taxon>Bacteroidota</taxon>
        <taxon>Bacteroidia</taxon>
        <taxon>Marinilabiliales</taxon>
        <taxon>Prolixibacteraceae</taxon>
        <taxon>Maribellus</taxon>
    </lineage>
</organism>
<dbReference type="PROSITE" id="PS50109">
    <property type="entry name" value="HIS_KIN"/>
    <property type="match status" value="1"/>
</dbReference>
<evidence type="ECO:0000256" key="4">
    <source>
        <dbReference type="ARBA" id="ARBA00022475"/>
    </source>
</evidence>
<dbReference type="SUPFAM" id="SSF47384">
    <property type="entry name" value="Homodimeric domain of signal transducing histidine kinase"/>
    <property type="match status" value="1"/>
</dbReference>
<dbReference type="EC" id="2.7.13.3" evidence="3"/>
<protein>
    <recommendedName>
        <fullName evidence="3">histidine kinase</fullName>
        <ecNumber evidence="3">2.7.13.3</ecNumber>
    </recommendedName>
</protein>
<dbReference type="InterPro" id="IPR001789">
    <property type="entry name" value="Sig_transdc_resp-reg_receiver"/>
</dbReference>
<evidence type="ECO:0000313" key="17">
    <source>
        <dbReference type="EMBL" id="QGY46133.1"/>
    </source>
</evidence>
<keyword evidence="7" id="KW-0547">Nucleotide-binding</keyword>
<dbReference type="GO" id="GO:0005886">
    <property type="term" value="C:plasma membrane"/>
    <property type="evidence" value="ECO:0007669"/>
    <property type="project" value="UniProtKB-SubCell"/>
</dbReference>
<gene>
    <name evidence="17" type="ORF">GM418_21420</name>
</gene>
<proteinExistence type="predicted"/>
<dbReference type="InterPro" id="IPR036097">
    <property type="entry name" value="HisK_dim/P_sf"/>
</dbReference>
<dbReference type="PRINTS" id="PR00344">
    <property type="entry name" value="BCTRLSENSOR"/>
</dbReference>
<dbReference type="Gene3D" id="3.40.50.2300">
    <property type="match status" value="1"/>
</dbReference>
<comment type="subcellular location">
    <subcellularLocation>
        <location evidence="2">Cell membrane</location>
    </subcellularLocation>
</comment>
<evidence type="ECO:0000259" key="15">
    <source>
        <dbReference type="PROSITE" id="PS50110"/>
    </source>
</evidence>
<dbReference type="Gene3D" id="3.30.450.20">
    <property type="entry name" value="PAS domain"/>
    <property type="match status" value="1"/>
</dbReference>
<dbReference type="InterPro" id="IPR036890">
    <property type="entry name" value="HATPase_C_sf"/>
</dbReference>
<keyword evidence="5 12" id="KW-0597">Phosphoprotein</keyword>
<feature type="domain" description="Response regulatory" evidence="15">
    <location>
        <begin position="449"/>
        <end position="564"/>
    </location>
</feature>
<dbReference type="PANTHER" id="PTHR43047:SF72">
    <property type="entry name" value="OSMOSENSING HISTIDINE PROTEIN KINASE SLN1"/>
    <property type="match status" value="1"/>
</dbReference>
<dbReference type="CDD" id="cd17546">
    <property type="entry name" value="REC_hyHK_CKI1_RcsC-like"/>
    <property type="match status" value="1"/>
</dbReference>
<dbReference type="SUPFAM" id="SSF52172">
    <property type="entry name" value="CheY-like"/>
    <property type="match status" value="1"/>
</dbReference>
<name>A0A6I6K3G4_9BACT</name>
<evidence type="ECO:0000256" key="3">
    <source>
        <dbReference type="ARBA" id="ARBA00012438"/>
    </source>
</evidence>
<dbReference type="GO" id="GO:0005524">
    <property type="term" value="F:ATP binding"/>
    <property type="evidence" value="ECO:0007669"/>
    <property type="project" value="UniProtKB-KW"/>
</dbReference>
<evidence type="ECO:0000256" key="6">
    <source>
        <dbReference type="ARBA" id="ARBA00022679"/>
    </source>
</evidence>
<evidence type="ECO:0000256" key="5">
    <source>
        <dbReference type="ARBA" id="ARBA00022553"/>
    </source>
</evidence>
<dbReference type="CDD" id="cd00082">
    <property type="entry name" value="HisKA"/>
    <property type="match status" value="1"/>
</dbReference>
<dbReference type="Gene3D" id="1.10.287.130">
    <property type="match status" value="1"/>
</dbReference>
<dbReference type="GO" id="GO:0000155">
    <property type="term" value="F:phosphorelay sensor kinase activity"/>
    <property type="evidence" value="ECO:0007669"/>
    <property type="project" value="InterPro"/>
</dbReference>
<dbReference type="InterPro" id="IPR004358">
    <property type="entry name" value="Sig_transdc_His_kin-like_C"/>
</dbReference>
<keyword evidence="13" id="KW-0175">Coiled coil</keyword>
<dbReference type="Pfam" id="PF00072">
    <property type="entry name" value="Response_reg"/>
    <property type="match status" value="1"/>
</dbReference>
<feature type="domain" description="PAS" evidence="16">
    <location>
        <begin position="69"/>
        <end position="139"/>
    </location>
</feature>
<evidence type="ECO:0000256" key="9">
    <source>
        <dbReference type="ARBA" id="ARBA00022840"/>
    </source>
</evidence>
<dbReference type="FunFam" id="3.30.565.10:FF:000023">
    <property type="entry name" value="PAS domain-containing sensor histidine kinase"/>
    <property type="match status" value="1"/>
</dbReference>
<accession>A0A6I6K3G4</accession>
<dbReference type="InterPro" id="IPR035965">
    <property type="entry name" value="PAS-like_dom_sf"/>
</dbReference>
<dbReference type="InterPro" id="IPR003661">
    <property type="entry name" value="HisK_dim/P_dom"/>
</dbReference>
<evidence type="ECO:0000256" key="1">
    <source>
        <dbReference type="ARBA" id="ARBA00000085"/>
    </source>
</evidence>
<evidence type="ECO:0000256" key="12">
    <source>
        <dbReference type="PROSITE-ProRule" id="PRU00169"/>
    </source>
</evidence>
<dbReference type="KEGG" id="mcos:GM418_21420"/>
<dbReference type="Pfam" id="PF00512">
    <property type="entry name" value="HisKA"/>
    <property type="match status" value="1"/>
</dbReference>
<dbReference type="SMART" id="SM00387">
    <property type="entry name" value="HATPase_c"/>
    <property type="match status" value="1"/>
</dbReference>
<dbReference type="SUPFAM" id="SSF55874">
    <property type="entry name" value="ATPase domain of HSP90 chaperone/DNA topoisomerase II/histidine kinase"/>
    <property type="match status" value="1"/>
</dbReference>
<keyword evidence="9" id="KW-0067">ATP-binding</keyword>
<dbReference type="FunFam" id="1.10.287.130:FF:000002">
    <property type="entry name" value="Two-component osmosensing histidine kinase"/>
    <property type="match status" value="1"/>
</dbReference>
<dbReference type="GO" id="GO:0009927">
    <property type="term" value="F:histidine phosphotransfer kinase activity"/>
    <property type="evidence" value="ECO:0007669"/>
    <property type="project" value="TreeGrafter"/>
</dbReference>
<dbReference type="Pfam" id="PF02518">
    <property type="entry name" value="HATPase_c"/>
    <property type="match status" value="1"/>
</dbReference>
<evidence type="ECO:0000256" key="11">
    <source>
        <dbReference type="ARBA" id="ARBA00023136"/>
    </source>
</evidence>
<dbReference type="Gene3D" id="3.30.565.10">
    <property type="entry name" value="Histidine kinase-like ATPase, C-terminal domain"/>
    <property type="match status" value="1"/>
</dbReference>
<dbReference type="PANTHER" id="PTHR43047">
    <property type="entry name" value="TWO-COMPONENT HISTIDINE PROTEIN KINASE"/>
    <property type="match status" value="1"/>
</dbReference>
<sequence>MKKQKRPLKETYKLNKTKEILQIEKNEGAEVSPSEPNTHKLIQELKVYQIELEMQNEELKLAKEKEEVAKKKYIELYDFAPSGYLTLSNKGKIIDLNISTENLLGKNRTSLINSSFGFFVSSDARTVYNNFLQDVFSTNLKQACELKLAGGDDSMRYVLVNGITSNVEEKCMLTLVDITKLKFTEDELIKAREKAEEANRLKSAFLANMSHEIRTPMNGILGFSELLKTLTLTGEKQREFIDIIQKSGVRMLNIINDIISISKIDSQQIEVLVSNTNINEQVEYIYHFFKLEAEQKKLDISFKNGLNSDNELIRTDREKIYALLTNLVKNAIKFTKTGSIEFGYEKKGDFLEFYVKDTGPGIRDEYKEIIFERFRQGNELLSREYEGSGLGLAISKAYVEMLGGKIWVKSKLGQGSTFRFTIPYHKCNKKKELIQTVSEEKIRPNKKWKILIVDDDEPSRILLNMMIKPLEGKIFQATSGHEAIKVCRHNPGINLVLMDIRMKTMDGYEATRQIRKFNKEVVIIAQTAFALPDDREMAIQAGCNSYISKPTNRMDLMDLIHQYLR</sequence>
<evidence type="ECO:0000256" key="7">
    <source>
        <dbReference type="ARBA" id="ARBA00022741"/>
    </source>
</evidence>
<keyword evidence="10" id="KW-0902">Two-component regulatory system</keyword>
<evidence type="ECO:0000256" key="10">
    <source>
        <dbReference type="ARBA" id="ARBA00023012"/>
    </source>
</evidence>
<comment type="catalytic activity">
    <reaction evidence="1">
        <text>ATP + protein L-histidine = ADP + protein N-phospho-L-histidine.</text>
        <dbReference type="EC" id="2.7.13.3"/>
    </reaction>
</comment>
<keyword evidence="18" id="KW-1185">Reference proteome</keyword>
<dbReference type="InterPro" id="IPR005467">
    <property type="entry name" value="His_kinase_dom"/>
</dbReference>
<dbReference type="CDD" id="cd00130">
    <property type="entry name" value="PAS"/>
    <property type="match status" value="1"/>
</dbReference>
<feature type="coiled-coil region" evidence="13">
    <location>
        <begin position="38"/>
        <end position="72"/>
    </location>
</feature>
<dbReference type="AlphaFoldDB" id="A0A6I6K3G4"/>
<evidence type="ECO:0000256" key="2">
    <source>
        <dbReference type="ARBA" id="ARBA00004236"/>
    </source>
</evidence>
<keyword evidence="6" id="KW-0808">Transferase</keyword>
<dbReference type="PROSITE" id="PS50112">
    <property type="entry name" value="PAS"/>
    <property type="match status" value="1"/>
</dbReference>
<evidence type="ECO:0000259" key="14">
    <source>
        <dbReference type="PROSITE" id="PS50109"/>
    </source>
</evidence>
<keyword evidence="4" id="KW-1003">Cell membrane</keyword>
<reference evidence="17 18" key="1">
    <citation type="submission" date="2019-11" db="EMBL/GenBank/DDBJ databases">
        <authorList>
            <person name="Zheng R.K."/>
            <person name="Sun C.M."/>
        </authorList>
    </citation>
    <scope>NUCLEOTIDE SEQUENCE [LARGE SCALE GENOMIC DNA]</scope>
    <source>
        <strain evidence="17 18">WC007</strain>
    </source>
</reference>
<dbReference type="InterPro" id="IPR011006">
    <property type="entry name" value="CheY-like_superfamily"/>
</dbReference>